<keyword evidence="12" id="KW-1185">Reference proteome</keyword>
<sequence length="152" mass="18089">MSLENSFPDYQPKRFGVKFNPPMIVLEYLVPSTGKLYHHRMKLRDLTKNSDPYQFLDQIKRRHALYLNTSKVSDEQILGLIRKVQDSLMEDLSEMDLNKLSPQEVEKYKKKMDEMYKKNFKKPGDPGFQYDVEKHFEANLDASWDDDDDEDF</sequence>
<evidence type="ECO:0000256" key="8">
    <source>
        <dbReference type="ARBA" id="ARBA00023069"/>
    </source>
</evidence>
<dbReference type="GO" id="GO:0000922">
    <property type="term" value="C:spindle pole"/>
    <property type="evidence" value="ECO:0007669"/>
    <property type="project" value="TreeGrafter"/>
</dbReference>
<evidence type="ECO:0000256" key="5">
    <source>
        <dbReference type="ARBA" id="ARBA00022015"/>
    </source>
</evidence>
<dbReference type="InterPro" id="IPR029412">
    <property type="entry name" value="CEP19"/>
</dbReference>
<evidence type="ECO:0000256" key="10">
    <source>
        <dbReference type="ARBA" id="ARBA00023273"/>
    </source>
</evidence>
<evidence type="ECO:0000256" key="3">
    <source>
        <dbReference type="ARBA" id="ARBA00004186"/>
    </source>
</evidence>
<comment type="subcellular location">
    <subcellularLocation>
        <location evidence="2">Cytoplasm</location>
        <location evidence="2">Cytoskeleton</location>
        <location evidence="2">Cilium basal body</location>
    </subcellularLocation>
    <subcellularLocation>
        <location evidence="1">Cytoplasm</location>
        <location evidence="1">Cytoskeleton</location>
        <location evidence="1">Microtubule organizing center</location>
        <location evidence="1">Centrosome</location>
        <location evidence="1">Centriole</location>
    </subcellularLocation>
    <subcellularLocation>
        <location evidence="3">Cytoplasm</location>
        <location evidence="3">Cytoskeleton</location>
        <location evidence="3">Spindle</location>
    </subcellularLocation>
</comment>
<proteinExistence type="inferred from homology"/>
<accession>A0A1R2ATR7</accession>
<evidence type="ECO:0000256" key="6">
    <source>
        <dbReference type="ARBA" id="ARBA00022490"/>
    </source>
</evidence>
<dbReference type="Proteomes" id="UP000187209">
    <property type="component" value="Unassembled WGS sequence"/>
</dbReference>
<dbReference type="Pfam" id="PF14933">
    <property type="entry name" value="CEP19"/>
    <property type="match status" value="1"/>
</dbReference>
<gene>
    <name evidence="11" type="ORF">SteCoe_34779</name>
</gene>
<name>A0A1R2ATR7_9CILI</name>
<dbReference type="PANTHER" id="PTHR31539">
    <property type="entry name" value="CENTROSOMAL PROTEIN OF 19K CEP19"/>
    <property type="match status" value="1"/>
</dbReference>
<dbReference type="GO" id="GO:0097712">
    <property type="term" value="P:vesicle targeting, trans-Golgi to periciliary membrane compartment"/>
    <property type="evidence" value="ECO:0007669"/>
    <property type="project" value="TreeGrafter"/>
</dbReference>
<evidence type="ECO:0000256" key="1">
    <source>
        <dbReference type="ARBA" id="ARBA00004114"/>
    </source>
</evidence>
<evidence type="ECO:0000256" key="4">
    <source>
        <dbReference type="ARBA" id="ARBA00009371"/>
    </source>
</evidence>
<keyword evidence="7" id="KW-0970">Cilium biogenesis/degradation</keyword>
<keyword evidence="6" id="KW-0963">Cytoplasm</keyword>
<protein>
    <recommendedName>
        <fullName evidence="5">Centrosomal protein of 19 kDa</fullName>
    </recommendedName>
</protein>
<dbReference type="AlphaFoldDB" id="A0A1R2ATR7"/>
<keyword evidence="9" id="KW-0206">Cytoskeleton</keyword>
<keyword evidence="8" id="KW-0969">Cilium</keyword>
<dbReference type="GO" id="GO:0036064">
    <property type="term" value="C:ciliary basal body"/>
    <property type="evidence" value="ECO:0007669"/>
    <property type="project" value="TreeGrafter"/>
</dbReference>
<evidence type="ECO:0000256" key="7">
    <source>
        <dbReference type="ARBA" id="ARBA00022794"/>
    </source>
</evidence>
<evidence type="ECO:0000313" key="12">
    <source>
        <dbReference type="Proteomes" id="UP000187209"/>
    </source>
</evidence>
<evidence type="ECO:0000256" key="2">
    <source>
        <dbReference type="ARBA" id="ARBA00004120"/>
    </source>
</evidence>
<dbReference type="OrthoDB" id="2163581at2759"/>
<dbReference type="EMBL" id="MPUH01001414">
    <property type="protein sequence ID" value="OMJ67923.1"/>
    <property type="molecule type" value="Genomic_DNA"/>
</dbReference>
<evidence type="ECO:0000256" key="9">
    <source>
        <dbReference type="ARBA" id="ARBA00023212"/>
    </source>
</evidence>
<dbReference type="GO" id="GO:0005814">
    <property type="term" value="C:centriole"/>
    <property type="evidence" value="ECO:0007669"/>
    <property type="project" value="UniProtKB-SubCell"/>
</dbReference>
<evidence type="ECO:0000313" key="11">
    <source>
        <dbReference type="EMBL" id="OMJ67923.1"/>
    </source>
</evidence>
<dbReference type="GO" id="GO:0034454">
    <property type="term" value="P:microtubule anchoring at centrosome"/>
    <property type="evidence" value="ECO:0007669"/>
    <property type="project" value="TreeGrafter"/>
</dbReference>
<organism evidence="11 12">
    <name type="scientific">Stentor coeruleus</name>
    <dbReference type="NCBI Taxonomy" id="5963"/>
    <lineage>
        <taxon>Eukaryota</taxon>
        <taxon>Sar</taxon>
        <taxon>Alveolata</taxon>
        <taxon>Ciliophora</taxon>
        <taxon>Postciliodesmatophora</taxon>
        <taxon>Heterotrichea</taxon>
        <taxon>Heterotrichida</taxon>
        <taxon>Stentoridae</taxon>
        <taxon>Stentor</taxon>
    </lineage>
</organism>
<comment type="caution">
    <text evidence="11">The sequence shown here is derived from an EMBL/GenBank/DDBJ whole genome shotgun (WGS) entry which is preliminary data.</text>
</comment>
<comment type="similarity">
    <text evidence="4">Belongs to the CEP19 family.</text>
</comment>
<dbReference type="PANTHER" id="PTHR31539:SF1">
    <property type="entry name" value="CENTROSOMAL PROTEIN OF 19 KDA"/>
    <property type="match status" value="1"/>
</dbReference>
<reference evidence="11 12" key="1">
    <citation type="submission" date="2016-11" db="EMBL/GenBank/DDBJ databases">
        <title>The macronuclear genome of Stentor coeruleus: a giant cell with tiny introns.</title>
        <authorList>
            <person name="Slabodnick M."/>
            <person name="Ruby J.G."/>
            <person name="Reiff S.B."/>
            <person name="Swart E.C."/>
            <person name="Gosai S."/>
            <person name="Prabakaran S."/>
            <person name="Witkowska E."/>
            <person name="Larue G.E."/>
            <person name="Fisher S."/>
            <person name="Freeman R.M."/>
            <person name="Gunawardena J."/>
            <person name="Chu W."/>
            <person name="Stover N.A."/>
            <person name="Gregory B.D."/>
            <person name="Nowacki M."/>
            <person name="Derisi J."/>
            <person name="Roy S.W."/>
            <person name="Marshall W.F."/>
            <person name="Sood P."/>
        </authorList>
    </citation>
    <scope>NUCLEOTIDE SEQUENCE [LARGE SCALE GENOMIC DNA]</scope>
    <source>
        <strain evidence="11">WM001</strain>
    </source>
</reference>
<keyword evidence="10" id="KW-0966">Cell projection</keyword>